<dbReference type="GO" id="GO:0046872">
    <property type="term" value="F:metal ion binding"/>
    <property type="evidence" value="ECO:0007669"/>
    <property type="project" value="UniProtKB-KW"/>
</dbReference>
<dbReference type="InterPro" id="IPR006330">
    <property type="entry name" value="Ado/ade_deaminase"/>
</dbReference>
<evidence type="ECO:0000256" key="5">
    <source>
        <dbReference type="ARBA" id="ARBA00022833"/>
    </source>
</evidence>
<keyword evidence="9" id="KW-1185">Reference proteome</keyword>
<comment type="cofactor">
    <cofactor evidence="1">
        <name>Zn(2+)</name>
        <dbReference type="ChEBI" id="CHEBI:29105"/>
    </cofactor>
</comment>
<evidence type="ECO:0000256" key="1">
    <source>
        <dbReference type="ARBA" id="ARBA00001947"/>
    </source>
</evidence>
<proteinExistence type="inferred from homology"/>
<comment type="caution">
    <text evidence="8">The sequence shown here is derived from an EMBL/GenBank/DDBJ whole genome shotgun (WGS) entry which is preliminary data.</text>
</comment>
<keyword evidence="5" id="KW-0862">Zinc</keyword>
<keyword evidence="4" id="KW-0378">Hydrolase</keyword>
<dbReference type="Pfam" id="PF00962">
    <property type="entry name" value="A_deaminase"/>
    <property type="match status" value="1"/>
</dbReference>
<dbReference type="Gene3D" id="3.20.20.140">
    <property type="entry name" value="Metal-dependent hydrolases"/>
    <property type="match status" value="1"/>
</dbReference>
<dbReference type="Proteomes" id="UP000289954">
    <property type="component" value="Unassembled WGS sequence"/>
</dbReference>
<evidence type="ECO:0000313" key="8">
    <source>
        <dbReference type="EMBL" id="GCE78378.1"/>
    </source>
</evidence>
<dbReference type="InterPro" id="IPR006650">
    <property type="entry name" value="A/AMP_deam_AS"/>
</dbReference>
<feature type="region of interest" description="Disordered" evidence="6">
    <location>
        <begin position="344"/>
        <end position="368"/>
    </location>
</feature>
<evidence type="ECO:0000256" key="4">
    <source>
        <dbReference type="ARBA" id="ARBA00022801"/>
    </source>
</evidence>
<protein>
    <submittedName>
        <fullName evidence="8">Adenosine deaminase</fullName>
    </submittedName>
</protein>
<evidence type="ECO:0000256" key="6">
    <source>
        <dbReference type="SAM" id="MobiDB-lite"/>
    </source>
</evidence>
<dbReference type="InterPro" id="IPR001365">
    <property type="entry name" value="A_deaminase_dom"/>
</dbReference>
<evidence type="ECO:0000313" key="9">
    <source>
        <dbReference type="Proteomes" id="UP000289954"/>
    </source>
</evidence>
<comment type="similarity">
    <text evidence="2">Belongs to the metallo-dependent hydrolases superfamily. Adenosine and AMP deaminases family.</text>
</comment>
<accession>A0A402DW82</accession>
<dbReference type="NCBIfam" id="NF006849">
    <property type="entry name" value="PRK09358.1-5"/>
    <property type="match status" value="1"/>
</dbReference>
<dbReference type="PANTHER" id="PTHR43114:SF6">
    <property type="entry name" value="ADENINE DEAMINASE"/>
    <property type="match status" value="1"/>
</dbReference>
<name>A0A402DW82_9CELL</name>
<keyword evidence="3" id="KW-0479">Metal-binding</keyword>
<feature type="compositionally biased region" description="Low complexity" evidence="6">
    <location>
        <begin position="344"/>
        <end position="367"/>
    </location>
</feature>
<reference evidence="8 9" key="1">
    <citation type="submission" date="2019-01" db="EMBL/GenBank/DDBJ databases">
        <title>Draft genome sequence of Cellulomonas takizawaensis strain TKZ-21.</title>
        <authorList>
            <person name="Yamamura H."/>
            <person name="Hayashi T."/>
            <person name="Hamada M."/>
            <person name="Serisawa Y."/>
            <person name="Matsuyama K."/>
            <person name="Nakagawa Y."/>
            <person name="Otoguro M."/>
            <person name="Yanagida F."/>
            <person name="Hayakawa M."/>
        </authorList>
    </citation>
    <scope>NUCLEOTIDE SEQUENCE [LARGE SCALE GENOMIC DNA]</scope>
    <source>
        <strain evidence="8 9">NBRC12680</strain>
    </source>
</reference>
<dbReference type="PANTHER" id="PTHR43114">
    <property type="entry name" value="ADENINE DEAMINASE"/>
    <property type="match status" value="1"/>
</dbReference>
<evidence type="ECO:0000259" key="7">
    <source>
        <dbReference type="Pfam" id="PF00962"/>
    </source>
</evidence>
<dbReference type="GO" id="GO:0016814">
    <property type="term" value="F:hydrolase activity, acting on carbon-nitrogen (but not peptide) bonds, in cyclic amidines"/>
    <property type="evidence" value="ECO:0007669"/>
    <property type="project" value="UniProtKB-ARBA"/>
</dbReference>
<evidence type="ECO:0000256" key="2">
    <source>
        <dbReference type="ARBA" id="ARBA00006676"/>
    </source>
</evidence>
<dbReference type="OrthoDB" id="9779574at2"/>
<dbReference type="AlphaFoldDB" id="A0A402DW82"/>
<dbReference type="EMBL" id="BIMR01000400">
    <property type="protein sequence ID" value="GCE78378.1"/>
    <property type="molecule type" value="Genomic_DNA"/>
</dbReference>
<sequence>MRDLAALPKAHLHLHFTGSMRRTTLAELADRHGIRLPAVLLDADPLHVPADERGWFRFQRLYDAARACVRGEDDMRRVVTEAVEDDAAEGSGRLEIQVDPTSYAPFVGGLTPALEIVLDAAREASLATGVDVGVVVAASRMRHPLDARTLARLAVRHAGDGPGEVVGFGLSNDERRGDTSAFASAFAIARRAGLAAVPHGGELLGPAHVEDVLEHLHPDRLGHGVRSAEDPRVLDRVVDEGVALEVCPASNVSLGVYRSDADVPLRTLVEAGARVALGADDPLLFHARLLAQYEAARTVHGFSDAELAALARSSVVASRASDGVRSRLLAGVDAWLAQDPAAAPTAAGAPAGADAAAGAGAAEGTAADVDRASDAVDVDVRG</sequence>
<organism evidence="8 9">
    <name type="scientific">Cellulomonas biazotea</name>
    <dbReference type="NCBI Taxonomy" id="1709"/>
    <lineage>
        <taxon>Bacteria</taxon>
        <taxon>Bacillati</taxon>
        <taxon>Actinomycetota</taxon>
        <taxon>Actinomycetes</taxon>
        <taxon>Micrococcales</taxon>
        <taxon>Cellulomonadaceae</taxon>
        <taxon>Cellulomonas</taxon>
    </lineage>
</organism>
<evidence type="ECO:0000256" key="3">
    <source>
        <dbReference type="ARBA" id="ARBA00022723"/>
    </source>
</evidence>
<dbReference type="PROSITE" id="PS00485">
    <property type="entry name" value="A_DEAMINASE"/>
    <property type="match status" value="1"/>
</dbReference>
<dbReference type="GO" id="GO:0009168">
    <property type="term" value="P:purine ribonucleoside monophosphate biosynthetic process"/>
    <property type="evidence" value="ECO:0007669"/>
    <property type="project" value="InterPro"/>
</dbReference>
<dbReference type="GO" id="GO:0019239">
    <property type="term" value="F:deaminase activity"/>
    <property type="evidence" value="ECO:0007669"/>
    <property type="project" value="InterPro"/>
</dbReference>
<feature type="domain" description="Adenosine deaminase" evidence="7">
    <location>
        <begin position="8"/>
        <end position="335"/>
    </location>
</feature>
<dbReference type="NCBIfam" id="TIGR01430">
    <property type="entry name" value="aden_deam"/>
    <property type="match status" value="1"/>
</dbReference>
<gene>
    <name evidence="8" type="ORF">CBZ_34340</name>
</gene>
<dbReference type="SUPFAM" id="SSF51556">
    <property type="entry name" value="Metallo-dependent hydrolases"/>
    <property type="match status" value="1"/>
</dbReference>
<dbReference type="RefSeq" id="WP_130783062.1">
    <property type="nucleotide sequence ID" value="NZ_BIMR01000400.1"/>
</dbReference>
<dbReference type="InterPro" id="IPR032466">
    <property type="entry name" value="Metal_Hydrolase"/>
</dbReference>